<evidence type="ECO:0000313" key="3">
    <source>
        <dbReference type="Proteomes" id="UP000185608"/>
    </source>
</evidence>
<name>A0A1D8S5K4_9EURY</name>
<reference evidence="2" key="3">
    <citation type="journal article" date="2017" name="ISME J.">
        <title>Discovery of anaerobic lithoheterotrophic haloarchaea, ubiquitous in hypersaline habitats.</title>
        <authorList>
            <person name="Sorokin D.Y."/>
            <person name="Messina E."/>
            <person name="Smedile F."/>
            <person name="Roman P."/>
            <person name="Damste J.S.S."/>
            <person name="Ciordia S."/>
            <person name="Mena M.C."/>
            <person name="Ferrer M."/>
            <person name="Golyshin P.N."/>
            <person name="Kublanov I.V."/>
            <person name="Samarov N.I."/>
            <person name="Toshchakov S.V."/>
            <person name="La Cono V."/>
            <person name="Yakimov M.M."/>
        </authorList>
    </citation>
    <scope>NUCLEOTIDE SEQUENCE</scope>
    <source>
        <strain evidence="2">HSR6</strain>
    </source>
</reference>
<sequence>MTEPPLTAFLRVPERCADPITVSLESFETLRREYRAVLATVVRAAGVDAVAAATGLDREPVASLQASTDASSTPSLTIDSAAAILAVESSLSEAEIGERIREDLQVEMARVPIDLTALVDAHALGDRTTLRAQLAGQRPLSLRSYARIRAILWDSARS</sequence>
<reference evidence="1 3" key="1">
    <citation type="submission" date="2016-06" db="EMBL/GenBank/DDBJ databases">
        <title>Discovery of anaerobic lithoheterotrophic haloarchaeon capable of sulfur respiration by hydrogen and formate.</title>
        <authorList>
            <person name="Sorokin D.Y."/>
            <person name="Kublanov I.V."/>
            <person name="Roman P."/>
            <person name="Sinninghe Damste J.S."/>
            <person name="Golyshin P.N."/>
            <person name="Rojo D."/>
            <person name="Ciordia S."/>
            <person name="Mena Md.C."/>
            <person name="Ferrer M."/>
            <person name="Smedile F."/>
            <person name="Messina E."/>
            <person name="La Cono V."/>
            <person name="Yakimov M.M."/>
        </authorList>
    </citation>
    <scope>NUCLEOTIDE SEQUENCE [LARGE SCALE GENOMIC DNA]</scope>
    <source>
        <strain evidence="1 3">HTSR1</strain>
    </source>
</reference>
<protein>
    <submittedName>
        <fullName evidence="1">Uncharacterized protein</fullName>
    </submittedName>
</protein>
<accession>A0A1J1AE24</accession>
<evidence type="ECO:0000313" key="4">
    <source>
        <dbReference type="Proteomes" id="UP000186165"/>
    </source>
</evidence>
<dbReference type="Proteomes" id="UP000186165">
    <property type="component" value="Chromosome"/>
</dbReference>
<dbReference type="EMBL" id="CP016804">
    <property type="protein sequence ID" value="APE95975.1"/>
    <property type="molecule type" value="Genomic_DNA"/>
</dbReference>
<keyword evidence="4" id="KW-1185">Reference proteome</keyword>
<gene>
    <name evidence="2" type="ORF">HSR6_1532</name>
    <name evidence="1" type="ORF">HTSR_1460</name>
</gene>
<dbReference type="STRING" id="1873524.HSR6_1532"/>
<dbReference type="KEGG" id="halh:HTSR_1460"/>
<dbReference type="InterPro" id="IPR043809">
    <property type="entry name" value="DUF5791"/>
</dbReference>
<dbReference type="Proteomes" id="UP000185608">
    <property type="component" value="Chromosome"/>
</dbReference>
<dbReference type="AlphaFoldDB" id="A0A1D8S5K4"/>
<dbReference type="EMBL" id="CP016070">
    <property type="protein sequence ID" value="AOW80636.1"/>
    <property type="molecule type" value="Genomic_DNA"/>
</dbReference>
<proteinExistence type="predicted"/>
<accession>A0A1D8S5K4</accession>
<evidence type="ECO:0000313" key="2">
    <source>
        <dbReference type="EMBL" id="APE95975.1"/>
    </source>
</evidence>
<dbReference type="RefSeq" id="WP_070365313.1">
    <property type="nucleotide sequence ID" value="NZ_CP016070.1"/>
</dbReference>
<dbReference type="GeneID" id="30418059"/>
<organism evidence="1 3">
    <name type="scientific">Halodesulfurarchaeum formicicum</name>
    <dbReference type="NCBI Taxonomy" id="1873524"/>
    <lineage>
        <taxon>Archaea</taxon>
        <taxon>Methanobacteriati</taxon>
        <taxon>Methanobacteriota</taxon>
        <taxon>Stenosarchaea group</taxon>
        <taxon>Halobacteria</taxon>
        <taxon>Halobacteriales</taxon>
        <taxon>Halobacteriaceae</taxon>
        <taxon>Halodesulfurarchaeum</taxon>
    </lineage>
</organism>
<reference evidence="4" key="2">
    <citation type="submission" date="2016-08" db="EMBL/GenBank/DDBJ databases">
        <title>Discovery of first anaerobic lithoheterotrophic haloarchae widely represented in hypersaline habitats.</title>
        <authorList>
            <person name="Sorokin D.Y."/>
            <person name="Kublanov I.V."/>
            <person name="Roman P."/>
            <person name="Sinninghe Damste J.S."/>
            <person name="Golyshin P.N."/>
            <person name="Rojo D."/>
            <person name="Ciordia S."/>
            <person name="Mena Md.C."/>
            <person name="Ferrer M."/>
            <person name="Smedile F."/>
            <person name="Messina E."/>
            <person name="La Cono V."/>
            <person name="Yakimov M.M."/>
        </authorList>
    </citation>
    <scope>NUCLEOTIDE SEQUENCE [LARGE SCALE GENOMIC DNA]</scope>
    <source>
        <strain evidence="4">HSR6</strain>
    </source>
</reference>
<dbReference type="KEGG" id="hhsr:HSR6_1532"/>
<dbReference type="Pfam" id="PF19104">
    <property type="entry name" value="DUF5791"/>
    <property type="match status" value="1"/>
</dbReference>
<evidence type="ECO:0000313" key="1">
    <source>
        <dbReference type="EMBL" id="AOW80636.1"/>
    </source>
</evidence>